<protein>
    <recommendedName>
        <fullName evidence="2">Glycine zipper-like domain-containing protein</fullName>
    </recommendedName>
</protein>
<dbReference type="InterPro" id="IPR058598">
    <property type="entry name" value="Gly_zipper-like_dom"/>
</dbReference>
<dbReference type="Pfam" id="PF26273">
    <property type="entry name" value="Gly_zipper"/>
    <property type="match status" value="1"/>
</dbReference>
<keyword evidence="1" id="KW-0472">Membrane</keyword>
<accession>A0A1M5FFJ3</accession>
<organism evidence="3 4">
    <name type="scientific">Ornithinibacillus halophilus</name>
    <dbReference type="NCBI Taxonomy" id="930117"/>
    <lineage>
        <taxon>Bacteria</taxon>
        <taxon>Bacillati</taxon>
        <taxon>Bacillota</taxon>
        <taxon>Bacilli</taxon>
        <taxon>Bacillales</taxon>
        <taxon>Bacillaceae</taxon>
        <taxon>Ornithinibacillus</taxon>
    </lineage>
</organism>
<sequence length="154" mass="17428">MESQRVENMYTILDEMSKNENKTIVAKLDVDRCKRVIQRLDSFSSDCEECEEHFVDLESHLMELHEKVDHLDEDDLKKHGQKLENISSHLKNQHKLVTSGYYMSIFISIGTSLGLVFGLVLFDNLALGLPIGMSVGLAIGVMLDENAKKKGMTL</sequence>
<proteinExistence type="predicted"/>
<dbReference type="STRING" id="930117.SAMN05216225_100869"/>
<evidence type="ECO:0000259" key="2">
    <source>
        <dbReference type="Pfam" id="PF26273"/>
    </source>
</evidence>
<name>A0A1M5FFJ3_9BACI</name>
<dbReference type="EMBL" id="FQVW01000008">
    <property type="protein sequence ID" value="SHF90310.1"/>
    <property type="molecule type" value="Genomic_DNA"/>
</dbReference>
<feature type="transmembrane region" description="Helical" evidence="1">
    <location>
        <begin position="100"/>
        <end position="119"/>
    </location>
</feature>
<feature type="transmembrane region" description="Helical" evidence="1">
    <location>
        <begin position="125"/>
        <end position="143"/>
    </location>
</feature>
<reference evidence="3 4" key="1">
    <citation type="submission" date="2016-11" db="EMBL/GenBank/DDBJ databases">
        <authorList>
            <person name="Jaros S."/>
            <person name="Januszkiewicz K."/>
            <person name="Wedrychowicz H."/>
        </authorList>
    </citation>
    <scope>NUCLEOTIDE SEQUENCE [LARGE SCALE GENOMIC DNA]</scope>
    <source>
        <strain evidence="3 4">IBRC-M 10683</strain>
    </source>
</reference>
<feature type="domain" description="Glycine zipper-like" evidence="2">
    <location>
        <begin position="94"/>
        <end position="144"/>
    </location>
</feature>
<keyword evidence="1" id="KW-1133">Transmembrane helix</keyword>
<keyword evidence="1" id="KW-0812">Transmembrane</keyword>
<keyword evidence="4" id="KW-1185">Reference proteome</keyword>
<evidence type="ECO:0000256" key="1">
    <source>
        <dbReference type="SAM" id="Phobius"/>
    </source>
</evidence>
<gene>
    <name evidence="3" type="ORF">SAMN05216225_100869</name>
</gene>
<evidence type="ECO:0000313" key="4">
    <source>
        <dbReference type="Proteomes" id="UP000183988"/>
    </source>
</evidence>
<dbReference type="AlphaFoldDB" id="A0A1M5FFJ3"/>
<dbReference type="Proteomes" id="UP000183988">
    <property type="component" value="Unassembled WGS sequence"/>
</dbReference>
<evidence type="ECO:0000313" key="3">
    <source>
        <dbReference type="EMBL" id="SHF90310.1"/>
    </source>
</evidence>
<dbReference type="RefSeq" id="WP_072888983.1">
    <property type="nucleotide sequence ID" value="NZ_FQVW01000008.1"/>
</dbReference>